<dbReference type="GO" id="GO:0004527">
    <property type="term" value="F:exonuclease activity"/>
    <property type="evidence" value="ECO:0007669"/>
    <property type="project" value="UniProtKB-KW"/>
</dbReference>
<dbReference type="InterPro" id="IPR050535">
    <property type="entry name" value="DNA_Repair-Maintenance_Comp"/>
</dbReference>
<sequence length="329" mass="37192">MKILYFTDTHIRGNSPRSRKDDFPSTIRRKMEEIIELANVHQVDYVLHGGDVFDHPNLSPAVVGDFASLFRGFGVPVYAIAGNHDVYAHNPITLPRTMLGLLDAFGTLQLVHEGNRIKLEKDGIVVQLSGQPFHYDLDKRDIALDYAVKNEMEAHFCIHMVHSMLVDRPLPDSVGHTLISQLWELDSDVDVVLTGHYHAGFPVQHREGRYVLNPGAIARVNNHLSEMRRTPQVVLLTLTDCVDVTVIPLTSAQLGEEILDRSHIEKARYQEERWAEFTRQVDAALELKTLNVDTIIETIAENDQIQEQVRLDALRRISKAKEMRGGEGA</sequence>
<protein>
    <submittedName>
        <fullName evidence="2">DNA repair exonuclease SbcCD nuclease subunit</fullName>
    </submittedName>
</protein>
<comment type="caution">
    <text evidence="2">The sequence shown here is derived from an EMBL/GenBank/DDBJ whole genome shotgun (WGS) entry which is preliminary data.</text>
</comment>
<dbReference type="RefSeq" id="WP_131847849.1">
    <property type="nucleotide sequence ID" value="NZ_SLXV01000004.1"/>
</dbReference>
<accession>A0A4R2SBI6</accession>
<dbReference type="InterPro" id="IPR004843">
    <property type="entry name" value="Calcineurin-like_PHP"/>
</dbReference>
<gene>
    <name evidence="2" type="ORF">EDD57_10435</name>
</gene>
<keyword evidence="2" id="KW-0269">Exonuclease</keyword>
<dbReference type="PANTHER" id="PTHR30337:SF0">
    <property type="entry name" value="NUCLEASE SBCCD SUBUNIT D"/>
    <property type="match status" value="1"/>
</dbReference>
<dbReference type="Proteomes" id="UP000294746">
    <property type="component" value="Unassembled WGS sequence"/>
</dbReference>
<dbReference type="InterPro" id="IPR029052">
    <property type="entry name" value="Metallo-depent_PP-like"/>
</dbReference>
<reference evidence="2 3" key="1">
    <citation type="submission" date="2019-03" db="EMBL/GenBank/DDBJ databases">
        <title>Genomic Encyclopedia of Type Strains, Phase IV (KMG-IV): sequencing the most valuable type-strain genomes for metagenomic binning, comparative biology and taxonomic classification.</title>
        <authorList>
            <person name="Goeker M."/>
        </authorList>
    </citation>
    <scope>NUCLEOTIDE SEQUENCE [LARGE SCALE GENOMIC DNA]</scope>
    <source>
        <strain evidence="2 3">DSM 46831</strain>
    </source>
</reference>
<evidence type="ECO:0000313" key="3">
    <source>
        <dbReference type="Proteomes" id="UP000294746"/>
    </source>
</evidence>
<dbReference type="OrthoDB" id="9773856at2"/>
<keyword evidence="3" id="KW-1185">Reference proteome</keyword>
<dbReference type="EMBL" id="SLXV01000004">
    <property type="protein sequence ID" value="TCP70056.1"/>
    <property type="molecule type" value="Genomic_DNA"/>
</dbReference>
<dbReference type="AlphaFoldDB" id="A0A4R2SBI6"/>
<dbReference type="Pfam" id="PF00149">
    <property type="entry name" value="Metallophos"/>
    <property type="match status" value="1"/>
</dbReference>
<name>A0A4R2SBI6_9BACL</name>
<proteinExistence type="predicted"/>
<dbReference type="SUPFAM" id="SSF56300">
    <property type="entry name" value="Metallo-dependent phosphatases"/>
    <property type="match status" value="1"/>
</dbReference>
<evidence type="ECO:0000313" key="2">
    <source>
        <dbReference type="EMBL" id="TCP70056.1"/>
    </source>
</evidence>
<evidence type="ECO:0000259" key="1">
    <source>
        <dbReference type="Pfam" id="PF00149"/>
    </source>
</evidence>
<organism evidence="2 3">
    <name type="scientific">Baia soyae</name>
    <dbReference type="NCBI Taxonomy" id="1544746"/>
    <lineage>
        <taxon>Bacteria</taxon>
        <taxon>Bacillati</taxon>
        <taxon>Bacillota</taxon>
        <taxon>Bacilli</taxon>
        <taxon>Bacillales</taxon>
        <taxon>Thermoactinomycetaceae</taxon>
        <taxon>Baia</taxon>
    </lineage>
</organism>
<dbReference type="Gene3D" id="3.60.21.10">
    <property type="match status" value="1"/>
</dbReference>
<keyword evidence="2" id="KW-0540">Nuclease</keyword>
<feature type="domain" description="Calcineurin-like phosphoesterase" evidence="1">
    <location>
        <begin position="1"/>
        <end position="199"/>
    </location>
</feature>
<dbReference type="PANTHER" id="PTHR30337">
    <property type="entry name" value="COMPONENT OF ATP-DEPENDENT DSDNA EXONUCLEASE"/>
    <property type="match status" value="1"/>
</dbReference>
<keyword evidence="2" id="KW-0378">Hydrolase</keyword>